<dbReference type="RefSeq" id="WP_254759943.1">
    <property type="nucleotide sequence ID" value="NZ_JANCLT010000009.1"/>
</dbReference>
<keyword evidence="3" id="KW-1185">Reference proteome</keyword>
<dbReference type="Pfam" id="PF08241">
    <property type="entry name" value="Methyltransf_11"/>
    <property type="match status" value="1"/>
</dbReference>
<dbReference type="InterPro" id="IPR029063">
    <property type="entry name" value="SAM-dependent_MTases_sf"/>
</dbReference>
<feature type="domain" description="Methyltransferase type 11" evidence="1">
    <location>
        <begin position="47"/>
        <end position="136"/>
    </location>
</feature>
<accession>A0AA41XA82</accession>
<dbReference type="InterPro" id="IPR050508">
    <property type="entry name" value="Methyltransf_Superfamily"/>
</dbReference>
<sequence length="201" mass="22605">MKNESNRRKYRLLSAIYDQLMGNRWFVQARKRAFSLLPFAKGQEVLLVGVGTGQDLPLLPDGLQVTGIDLSEDMLERAREKAGRHTVLRRMNAEQLDFADRSFAFVILNLVLSVVEQPQQALREAVRVLKPGGTILVFDKFLHDGEKPAAGRRLLNVLTAAAGTDINRRFRDISNGVEVHVTHEEASIMGGAYKILLLRRE</sequence>
<proteinExistence type="predicted"/>
<dbReference type="CDD" id="cd02440">
    <property type="entry name" value="AdoMet_MTases"/>
    <property type="match status" value="1"/>
</dbReference>
<dbReference type="PANTHER" id="PTHR42912">
    <property type="entry name" value="METHYLTRANSFERASE"/>
    <property type="match status" value="1"/>
</dbReference>
<dbReference type="AlphaFoldDB" id="A0AA41XA82"/>
<keyword evidence="2" id="KW-0489">Methyltransferase</keyword>
<dbReference type="PANTHER" id="PTHR42912:SF80">
    <property type="entry name" value="METHYLTRANSFERASE DOMAIN-CONTAINING PROTEIN"/>
    <property type="match status" value="1"/>
</dbReference>
<protein>
    <submittedName>
        <fullName evidence="2">Methyltransferase domain-containing protein</fullName>
    </submittedName>
</protein>
<dbReference type="Proteomes" id="UP001156102">
    <property type="component" value="Unassembled WGS sequence"/>
</dbReference>
<evidence type="ECO:0000313" key="3">
    <source>
        <dbReference type="Proteomes" id="UP001156102"/>
    </source>
</evidence>
<dbReference type="SUPFAM" id="SSF53335">
    <property type="entry name" value="S-adenosyl-L-methionine-dependent methyltransferases"/>
    <property type="match status" value="1"/>
</dbReference>
<evidence type="ECO:0000313" key="2">
    <source>
        <dbReference type="EMBL" id="MCP8970023.1"/>
    </source>
</evidence>
<organism evidence="2 3">
    <name type="scientific">Ectobacillus ponti</name>
    <dbReference type="NCBI Taxonomy" id="2961894"/>
    <lineage>
        <taxon>Bacteria</taxon>
        <taxon>Bacillati</taxon>
        <taxon>Bacillota</taxon>
        <taxon>Bacilli</taxon>
        <taxon>Bacillales</taxon>
        <taxon>Bacillaceae</taxon>
        <taxon>Ectobacillus</taxon>
    </lineage>
</organism>
<name>A0AA41XA82_9BACI</name>
<gene>
    <name evidence="2" type="ORF">NK662_15985</name>
</gene>
<evidence type="ECO:0000259" key="1">
    <source>
        <dbReference type="Pfam" id="PF08241"/>
    </source>
</evidence>
<dbReference type="Gene3D" id="3.40.50.150">
    <property type="entry name" value="Vaccinia Virus protein VP39"/>
    <property type="match status" value="1"/>
</dbReference>
<comment type="caution">
    <text evidence="2">The sequence shown here is derived from an EMBL/GenBank/DDBJ whole genome shotgun (WGS) entry which is preliminary data.</text>
</comment>
<dbReference type="EMBL" id="JANCLT010000009">
    <property type="protein sequence ID" value="MCP8970023.1"/>
    <property type="molecule type" value="Genomic_DNA"/>
</dbReference>
<reference evidence="2" key="1">
    <citation type="submission" date="2022-07" db="EMBL/GenBank/DDBJ databases">
        <authorList>
            <person name="Li W.-J."/>
            <person name="Deng Q.-Q."/>
        </authorList>
    </citation>
    <scope>NUCLEOTIDE SEQUENCE</scope>
    <source>
        <strain evidence="2">SYSU M60031</strain>
    </source>
</reference>
<dbReference type="GO" id="GO:0008757">
    <property type="term" value="F:S-adenosylmethionine-dependent methyltransferase activity"/>
    <property type="evidence" value="ECO:0007669"/>
    <property type="project" value="InterPro"/>
</dbReference>
<dbReference type="GO" id="GO:0032259">
    <property type="term" value="P:methylation"/>
    <property type="evidence" value="ECO:0007669"/>
    <property type="project" value="UniProtKB-KW"/>
</dbReference>
<dbReference type="InterPro" id="IPR013216">
    <property type="entry name" value="Methyltransf_11"/>
</dbReference>
<keyword evidence="2" id="KW-0808">Transferase</keyword>